<dbReference type="Proteomes" id="UP000183461">
    <property type="component" value="Unassembled WGS sequence"/>
</dbReference>
<dbReference type="RefSeq" id="WP_072299466.1">
    <property type="nucleotide sequence ID" value="NZ_FPIP01000002.1"/>
</dbReference>
<dbReference type="InterPro" id="IPR056298">
    <property type="entry name" value="AlkZ-rel"/>
</dbReference>
<protein>
    <submittedName>
        <fullName evidence="1">Uncharacterized protein</fullName>
    </submittedName>
</protein>
<reference evidence="1 2" key="1">
    <citation type="submission" date="2016-11" db="EMBL/GenBank/DDBJ databases">
        <authorList>
            <person name="Jaros S."/>
            <person name="Januszkiewicz K."/>
            <person name="Wedrychowicz H."/>
        </authorList>
    </citation>
    <scope>NUCLEOTIDE SEQUENCE [LARGE SCALE GENOMIC DNA]</scope>
    <source>
        <strain evidence="1 2">YL228</strain>
    </source>
</reference>
<name>A0A1K1MDM4_RUMFL</name>
<dbReference type="AlphaFoldDB" id="A0A1K1MDM4"/>
<sequence length="254" mass="29284">MSVENGEWIMHGLAWDDPYRIRSPKELVNWINEVGFLPLFGNGVKGFSVEEHVASDYWWTGDREQDPWEWREIIAAGHEVAYGKFFDKKAGFISLEWLPYFANYRRDGYDFDSAWEDSKVNRREKLIMDVLTDTDGDGDIVWTDKQILSTELKQIAGFGKGGEKNFPGITTDLMMKTYLVTADFHRRRNKKGAEYGMAVSVLLPPEAVWGYDAVTSAYSEAPHDSWERIINRVKELYPDADEAEIIRLIGKEPK</sequence>
<proteinExistence type="predicted"/>
<dbReference type="EMBL" id="FPIP01000002">
    <property type="protein sequence ID" value="SFW21252.1"/>
    <property type="molecule type" value="Genomic_DNA"/>
</dbReference>
<evidence type="ECO:0000313" key="1">
    <source>
        <dbReference type="EMBL" id="SFW21252.1"/>
    </source>
</evidence>
<accession>A0A1K1MDM4</accession>
<evidence type="ECO:0000313" key="2">
    <source>
        <dbReference type="Proteomes" id="UP000183461"/>
    </source>
</evidence>
<organism evidence="1 2">
    <name type="scientific">Ruminococcus flavefaciens</name>
    <dbReference type="NCBI Taxonomy" id="1265"/>
    <lineage>
        <taxon>Bacteria</taxon>
        <taxon>Bacillati</taxon>
        <taxon>Bacillota</taxon>
        <taxon>Clostridia</taxon>
        <taxon>Eubacteriales</taxon>
        <taxon>Oscillospiraceae</taxon>
        <taxon>Ruminococcus</taxon>
    </lineage>
</organism>
<gene>
    <name evidence="1" type="ORF">SAMN02910280_1097</name>
</gene>
<dbReference type="Pfam" id="PF24741">
    <property type="entry name" value="AlkZ-rel"/>
    <property type="match status" value="1"/>
</dbReference>